<name>A0AAU9TAJ0_THLAR</name>
<gene>
    <name evidence="3" type="ORF">TAV2_LOCUS25535</name>
</gene>
<evidence type="ECO:0000313" key="4">
    <source>
        <dbReference type="Proteomes" id="UP000836841"/>
    </source>
</evidence>
<dbReference type="InterPro" id="IPR013955">
    <property type="entry name" value="Rep_factor-A_C"/>
</dbReference>
<organism evidence="3 4">
    <name type="scientific">Thlaspi arvense</name>
    <name type="common">Field penny-cress</name>
    <dbReference type="NCBI Taxonomy" id="13288"/>
    <lineage>
        <taxon>Eukaryota</taxon>
        <taxon>Viridiplantae</taxon>
        <taxon>Streptophyta</taxon>
        <taxon>Embryophyta</taxon>
        <taxon>Tracheophyta</taxon>
        <taxon>Spermatophyta</taxon>
        <taxon>Magnoliopsida</taxon>
        <taxon>eudicotyledons</taxon>
        <taxon>Gunneridae</taxon>
        <taxon>Pentapetalae</taxon>
        <taxon>rosids</taxon>
        <taxon>malvids</taxon>
        <taxon>Brassicales</taxon>
        <taxon>Brassicaceae</taxon>
        <taxon>Thlaspideae</taxon>
        <taxon>Thlaspi</taxon>
    </lineage>
</organism>
<proteinExistence type="predicted"/>
<feature type="region of interest" description="Disordered" evidence="1">
    <location>
        <begin position="64"/>
        <end position="102"/>
    </location>
</feature>
<dbReference type="InterPro" id="IPR012340">
    <property type="entry name" value="NA-bd_OB-fold"/>
</dbReference>
<feature type="domain" description="Replication factor A C-terminal" evidence="2">
    <location>
        <begin position="110"/>
        <end position="187"/>
    </location>
</feature>
<dbReference type="SUPFAM" id="SSF50249">
    <property type="entry name" value="Nucleic acid-binding proteins"/>
    <property type="match status" value="1"/>
</dbReference>
<dbReference type="AlphaFoldDB" id="A0AAU9TAJ0"/>
<evidence type="ECO:0000259" key="2">
    <source>
        <dbReference type="Pfam" id="PF08646"/>
    </source>
</evidence>
<reference evidence="3 4" key="1">
    <citation type="submission" date="2022-03" db="EMBL/GenBank/DDBJ databases">
        <authorList>
            <person name="Nunn A."/>
            <person name="Chopra R."/>
            <person name="Nunn A."/>
            <person name="Contreras Garrido A."/>
        </authorList>
    </citation>
    <scope>NUCLEOTIDE SEQUENCE [LARGE SCALE GENOMIC DNA]</scope>
</reference>
<keyword evidence="4" id="KW-1185">Reference proteome</keyword>
<evidence type="ECO:0000256" key="1">
    <source>
        <dbReference type="SAM" id="MobiDB-lite"/>
    </source>
</evidence>
<sequence>MRYYVKSNHEVWLDGNDCDYMDCDSSGGDCGSETPESSGGNCDASYNDLVSDDDRCFNAECDEHGGSDSDESLSDEGVDDDSAADNATTEGFLSGGDVSASETPSIAVSRSDWYYISCNRCDKKVEPCEDVSGYDGHPLFDCLECKKDVSDVAARYRIIVHVSDLNGDKARFMLFDSVAEIVLGISAPD</sequence>
<accession>A0AAU9TAJ0</accession>
<dbReference type="EMBL" id="OU466863">
    <property type="protein sequence ID" value="CAH2079541.1"/>
    <property type="molecule type" value="Genomic_DNA"/>
</dbReference>
<feature type="non-terminal residue" evidence="3">
    <location>
        <position position="189"/>
    </location>
</feature>
<protein>
    <recommendedName>
        <fullName evidence="2">Replication factor A C-terminal domain-containing protein</fullName>
    </recommendedName>
</protein>
<evidence type="ECO:0000313" key="3">
    <source>
        <dbReference type="EMBL" id="CAH2079541.1"/>
    </source>
</evidence>
<dbReference type="Proteomes" id="UP000836841">
    <property type="component" value="Chromosome 7"/>
</dbReference>
<dbReference type="Pfam" id="PF08646">
    <property type="entry name" value="Rep_fac-A_C"/>
    <property type="match status" value="1"/>
</dbReference>
<dbReference type="Gene3D" id="2.40.50.140">
    <property type="entry name" value="Nucleic acid-binding proteins"/>
    <property type="match status" value="1"/>
</dbReference>
<feature type="compositionally biased region" description="Acidic residues" evidence="1">
    <location>
        <begin position="68"/>
        <end position="83"/>
    </location>
</feature>